<dbReference type="CDD" id="cd05013">
    <property type="entry name" value="SIS_RpiR"/>
    <property type="match status" value="1"/>
</dbReference>
<reference evidence="6 7" key="1">
    <citation type="journal article" date="2021" name="ISME Commun">
        <title>Automated analysis of genomic sequences facilitates high-throughput and comprehensive description of bacteria.</title>
        <authorList>
            <person name="Hitch T.C.A."/>
        </authorList>
    </citation>
    <scope>NUCLEOTIDE SEQUENCE [LARGE SCALE GENOMIC DNA]</scope>
    <source>
        <strain evidence="6 7">H2_18</strain>
    </source>
</reference>
<evidence type="ECO:0000313" key="7">
    <source>
        <dbReference type="Proteomes" id="UP001652394"/>
    </source>
</evidence>
<evidence type="ECO:0000313" key="6">
    <source>
        <dbReference type="EMBL" id="MCU6746813.1"/>
    </source>
</evidence>
<dbReference type="InterPro" id="IPR046348">
    <property type="entry name" value="SIS_dom_sf"/>
</dbReference>
<gene>
    <name evidence="6" type="ORF">OCV51_03915</name>
</gene>
<dbReference type="SUPFAM" id="SSF53697">
    <property type="entry name" value="SIS domain"/>
    <property type="match status" value="1"/>
</dbReference>
<dbReference type="InterPro" id="IPR000281">
    <property type="entry name" value="HTH_RpiR"/>
</dbReference>
<dbReference type="Proteomes" id="UP001652394">
    <property type="component" value="Unassembled WGS sequence"/>
</dbReference>
<dbReference type="RefSeq" id="WP_059066354.1">
    <property type="nucleotide sequence ID" value="NZ_JAOQJX010000004.1"/>
</dbReference>
<sequence>MTPIEKMNLASHNFTKTDFVIYNYILADPIRVVHSNIYDLAKWTGVSRSAILRFAQKIGYNGFSEFKYDFSRYVHGGSFHTPSENREKTEEIADIYQKTIGLMGEFLHDTDVNLLAEKLILADRVKIFGLNRTGHSAQQLRQRFHKINFDAEAVTDYVLIPEIANQGRPGDLHLYFSTQGETPIIFEAIKASCQQKVYTVLITMNGNTKMKKYTDLLIQLPTTKAFSSDYFFDLQPINMIFIEILISCLGEKLTSK</sequence>
<keyword evidence="3" id="KW-0804">Transcription</keyword>
<dbReference type="Pfam" id="PF01380">
    <property type="entry name" value="SIS"/>
    <property type="match status" value="1"/>
</dbReference>
<dbReference type="PROSITE" id="PS51464">
    <property type="entry name" value="SIS"/>
    <property type="match status" value="1"/>
</dbReference>
<dbReference type="InterPro" id="IPR001347">
    <property type="entry name" value="SIS_dom"/>
</dbReference>
<evidence type="ECO:0000259" key="4">
    <source>
        <dbReference type="PROSITE" id="PS51071"/>
    </source>
</evidence>
<feature type="domain" description="HTH rpiR-type" evidence="4">
    <location>
        <begin position="1"/>
        <end position="77"/>
    </location>
</feature>
<evidence type="ECO:0000256" key="3">
    <source>
        <dbReference type="ARBA" id="ARBA00023163"/>
    </source>
</evidence>
<dbReference type="InterPro" id="IPR009057">
    <property type="entry name" value="Homeodomain-like_sf"/>
</dbReference>
<dbReference type="Gene3D" id="1.10.10.10">
    <property type="entry name" value="Winged helix-like DNA-binding domain superfamily/Winged helix DNA-binding domain"/>
    <property type="match status" value="1"/>
</dbReference>
<dbReference type="Pfam" id="PF01418">
    <property type="entry name" value="HTH_6"/>
    <property type="match status" value="1"/>
</dbReference>
<feature type="domain" description="SIS" evidence="5">
    <location>
        <begin position="115"/>
        <end position="255"/>
    </location>
</feature>
<dbReference type="InterPro" id="IPR047640">
    <property type="entry name" value="RpiR-like"/>
</dbReference>
<dbReference type="InterPro" id="IPR036388">
    <property type="entry name" value="WH-like_DNA-bd_sf"/>
</dbReference>
<evidence type="ECO:0000259" key="5">
    <source>
        <dbReference type="PROSITE" id="PS51464"/>
    </source>
</evidence>
<dbReference type="PROSITE" id="PS51071">
    <property type="entry name" value="HTH_RPIR"/>
    <property type="match status" value="1"/>
</dbReference>
<keyword evidence="1" id="KW-0805">Transcription regulation</keyword>
<dbReference type="PANTHER" id="PTHR30514">
    <property type="entry name" value="GLUCOKINASE"/>
    <property type="match status" value="1"/>
</dbReference>
<dbReference type="EMBL" id="JAOQJX010000004">
    <property type="protein sequence ID" value="MCU6746813.1"/>
    <property type="molecule type" value="Genomic_DNA"/>
</dbReference>
<dbReference type="PANTHER" id="PTHR30514:SF1">
    <property type="entry name" value="HTH-TYPE TRANSCRIPTIONAL REGULATOR HEXR-RELATED"/>
    <property type="match status" value="1"/>
</dbReference>
<keyword evidence="7" id="KW-1185">Reference proteome</keyword>
<keyword evidence="2" id="KW-0238">DNA-binding</keyword>
<dbReference type="SUPFAM" id="SSF46689">
    <property type="entry name" value="Homeodomain-like"/>
    <property type="match status" value="1"/>
</dbReference>
<organism evidence="6 7">
    <name type="scientific">Faecalicatena acetigenes</name>
    <dbReference type="NCBI Taxonomy" id="2981790"/>
    <lineage>
        <taxon>Bacteria</taxon>
        <taxon>Bacillati</taxon>
        <taxon>Bacillota</taxon>
        <taxon>Clostridia</taxon>
        <taxon>Lachnospirales</taxon>
        <taxon>Lachnospiraceae</taxon>
        <taxon>Faecalicatena</taxon>
    </lineage>
</organism>
<accession>A0ABT2T967</accession>
<proteinExistence type="predicted"/>
<evidence type="ECO:0000256" key="2">
    <source>
        <dbReference type="ARBA" id="ARBA00023125"/>
    </source>
</evidence>
<evidence type="ECO:0000256" key="1">
    <source>
        <dbReference type="ARBA" id="ARBA00023015"/>
    </source>
</evidence>
<dbReference type="Gene3D" id="3.40.50.10490">
    <property type="entry name" value="Glucose-6-phosphate isomerase like protein, domain 1"/>
    <property type="match status" value="1"/>
</dbReference>
<protein>
    <submittedName>
        <fullName evidence="6">MurR/RpiR family transcriptional regulator</fullName>
    </submittedName>
</protein>
<dbReference type="InterPro" id="IPR035472">
    <property type="entry name" value="RpiR-like_SIS"/>
</dbReference>
<comment type="caution">
    <text evidence="6">The sequence shown here is derived from an EMBL/GenBank/DDBJ whole genome shotgun (WGS) entry which is preliminary data.</text>
</comment>
<name>A0ABT2T967_9FIRM</name>